<keyword evidence="3" id="KW-1185">Reference proteome</keyword>
<dbReference type="PANTHER" id="PTHR30289:SF1">
    <property type="entry name" value="PEBP (PHOSPHATIDYLETHANOLAMINE-BINDING PROTEIN) FAMILY PROTEIN"/>
    <property type="match status" value="1"/>
</dbReference>
<dbReference type="AlphaFoldDB" id="A0A2W7BX61"/>
<dbReference type="CDD" id="cd00865">
    <property type="entry name" value="PEBP_bact_arch"/>
    <property type="match status" value="1"/>
</dbReference>
<reference evidence="3" key="1">
    <citation type="submission" date="2017-03" db="EMBL/GenBank/DDBJ databases">
        <authorList>
            <person name="Safronova V.I."/>
            <person name="Sazanova A.L."/>
            <person name="Chirak E.R."/>
        </authorList>
    </citation>
    <scope>NUCLEOTIDE SEQUENCE [LARGE SCALE GENOMIC DNA]</scope>
    <source>
        <strain evidence="3">Ach-343</strain>
    </source>
</reference>
<dbReference type="InterPro" id="IPR036610">
    <property type="entry name" value="PEBP-like_sf"/>
</dbReference>
<comment type="caution">
    <text evidence="2">The sequence shown here is derived from an EMBL/GenBank/DDBJ whole genome shotgun (WGS) entry which is preliminary data.</text>
</comment>
<sequence length="152" mass="16596">MQLSSSSFANGTTIPRRFTCDGEDRSPPLGWTGAPAGTGSFVLLCDDPDAPAKIWHHWAAYDIAADCVGLAEGAAQHAGKQGFKQATNDFRRPGYGGPCPPHRHGRHRYHFRLLALSIKHLPPGNDRSCQAVEREARKHLLAEAVLVGVYER</sequence>
<evidence type="ECO:0000313" key="2">
    <source>
        <dbReference type="EMBL" id="PZV34641.1"/>
    </source>
</evidence>
<evidence type="ECO:0000313" key="3">
    <source>
        <dbReference type="Proteomes" id="UP000248616"/>
    </source>
</evidence>
<feature type="compositionally biased region" description="Polar residues" evidence="1">
    <location>
        <begin position="1"/>
        <end position="13"/>
    </location>
</feature>
<accession>A0A2W7BX61</accession>
<dbReference type="PANTHER" id="PTHR30289">
    <property type="entry name" value="UNCHARACTERIZED PROTEIN YBCL-RELATED"/>
    <property type="match status" value="1"/>
</dbReference>
<dbReference type="EMBL" id="MZXV01000070">
    <property type="protein sequence ID" value="PZV34641.1"/>
    <property type="molecule type" value="Genomic_DNA"/>
</dbReference>
<dbReference type="Proteomes" id="UP000248616">
    <property type="component" value="Unassembled WGS sequence"/>
</dbReference>
<dbReference type="InterPro" id="IPR008914">
    <property type="entry name" value="PEBP"/>
</dbReference>
<dbReference type="Gene3D" id="3.90.280.10">
    <property type="entry name" value="PEBP-like"/>
    <property type="match status" value="1"/>
</dbReference>
<name>A0A2W7BX61_9HYPH</name>
<protein>
    <recommendedName>
        <fullName evidence="4">Phosphatidylethanolamine-binding protein</fullName>
    </recommendedName>
</protein>
<evidence type="ECO:0000256" key="1">
    <source>
        <dbReference type="SAM" id="MobiDB-lite"/>
    </source>
</evidence>
<dbReference type="SUPFAM" id="SSF49777">
    <property type="entry name" value="PEBP-like"/>
    <property type="match status" value="1"/>
</dbReference>
<dbReference type="Pfam" id="PF01161">
    <property type="entry name" value="PBP"/>
    <property type="match status" value="1"/>
</dbReference>
<evidence type="ECO:0008006" key="4">
    <source>
        <dbReference type="Google" id="ProtNLM"/>
    </source>
</evidence>
<dbReference type="InterPro" id="IPR005247">
    <property type="entry name" value="YbhB_YbcL/LppC-like"/>
</dbReference>
<dbReference type="RefSeq" id="WP_111547957.1">
    <property type="nucleotide sequence ID" value="NZ_MZXV01000070.1"/>
</dbReference>
<dbReference type="NCBIfam" id="TIGR00481">
    <property type="entry name" value="YbhB/YbcL family Raf kinase inhibitor-like protein"/>
    <property type="match status" value="1"/>
</dbReference>
<gene>
    <name evidence="2" type="ORF">B5V02_31520</name>
</gene>
<organism evidence="2 3">
    <name type="scientific">Mesorhizobium kowhaii</name>
    <dbReference type="NCBI Taxonomy" id="1300272"/>
    <lineage>
        <taxon>Bacteria</taxon>
        <taxon>Pseudomonadati</taxon>
        <taxon>Pseudomonadota</taxon>
        <taxon>Alphaproteobacteria</taxon>
        <taxon>Hyphomicrobiales</taxon>
        <taxon>Phyllobacteriaceae</taxon>
        <taxon>Mesorhizobium</taxon>
    </lineage>
</organism>
<dbReference type="OrthoDB" id="9797506at2"/>
<feature type="region of interest" description="Disordered" evidence="1">
    <location>
        <begin position="1"/>
        <end position="32"/>
    </location>
</feature>
<proteinExistence type="predicted"/>